<keyword evidence="13" id="KW-1208">Phospholipid metabolism</keyword>
<evidence type="ECO:0000313" key="16">
    <source>
        <dbReference type="EMBL" id="QBB72554.1"/>
    </source>
</evidence>
<evidence type="ECO:0000256" key="2">
    <source>
        <dbReference type="ARBA" id="ARBA00005042"/>
    </source>
</evidence>
<keyword evidence="6" id="KW-0444">Lipid biosynthesis</keyword>
<keyword evidence="11 15" id="KW-0472">Membrane</keyword>
<evidence type="ECO:0000256" key="10">
    <source>
        <dbReference type="ARBA" id="ARBA00023098"/>
    </source>
</evidence>
<dbReference type="InterPro" id="IPR043130">
    <property type="entry name" value="CDP-OH_PTrfase_TM_dom"/>
</dbReference>
<keyword evidence="9 15" id="KW-1133">Transmembrane helix</keyword>
<dbReference type="GO" id="GO:0016020">
    <property type="term" value="C:membrane"/>
    <property type="evidence" value="ECO:0007669"/>
    <property type="project" value="UniProtKB-SubCell"/>
</dbReference>
<dbReference type="KEGG" id="xbc:ELE36_04295"/>
<comment type="catalytic activity">
    <reaction evidence="14">
        <text>a CDP-1,2-diacyl-sn-glycerol + sn-glycerol 3-phosphate = a 1,2-diacyl-sn-glycero-3-phospho-(1'-sn-glycero-3'-phosphate) + CMP + H(+)</text>
        <dbReference type="Rhea" id="RHEA:12593"/>
        <dbReference type="ChEBI" id="CHEBI:15378"/>
        <dbReference type="ChEBI" id="CHEBI:57597"/>
        <dbReference type="ChEBI" id="CHEBI:58332"/>
        <dbReference type="ChEBI" id="CHEBI:60110"/>
        <dbReference type="ChEBI" id="CHEBI:60377"/>
        <dbReference type="EC" id="2.7.8.5"/>
    </reaction>
</comment>
<dbReference type="GO" id="GO:0032049">
    <property type="term" value="P:cardiolipin biosynthetic process"/>
    <property type="evidence" value="ECO:0007669"/>
    <property type="project" value="TreeGrafter"/>
</dbReference>
<comment type="subcellular location">
    <subcellularLocation>
        <location evidence="1">Membrane</location>
        <topology evidence="1">Multi-pass membrane protein</topology>
    </subcellularLocation>
</comment>
<feature type="transmembrane region" description="Helical" evidence="15">
    <location>
        <begin position="149"/>
        <end position="170"/>
    </location>
</feature>
<accession>A0A411HPZ2</accession>
<organism evidence="16 17">
    <name type="scientific">Pseudolysobacter antarcticus</name>
    <dbReference type="NCBI Taxonomy" id="2511995"/>
    <lineage>
        <taxon>Bacteria</taxon>
        <taxon>Pseudomonadati</taxon>
        <taxon>Pseudomonadota</taxon>
        <taxon>Gammaproteobacteria</taxon>
        <taxon>Lysobacterales</taxon>
        <taxon>Rhodanobacteraceae</taxon>
        <taxon>Pseudolysobacter</taxon>
    </lineage>
</organism>
<evidence type="ECO:0000256" key="6">
    <source>
        <dbReference type="ARBA" id="ARBA00022516"/>
    </source>
</evidence>
<dbReference type="InterPro" id="IPR050324">
    <property type="entry name" value="CDP-alcohol_PTase-I"/>
</dbReference>
<dbReference type="InterPro" id="IPR000462">
    <property type="entry name" value="CDP-OH_P_trans"/>
</dbReference>
<evidence type="ECO:0000256" key="1">
    <source>
        <dbReference type="ARBA" id="ARBA00004141"/>
    </source>
</evidence>
<evidence type="ECO:0000256" key="15">
    <source>
        <dbReference type="SAM" id="Phobius"/>
    </source>
</evidence>
<dbReference type="PANTHER" id="PTHR14269">
    <property type="entry name" value="CDP-DIACYLGLYCEROL--GLYCEROL-3-PHOSPHATE 3-PHOSPHATIDYLTRANSFERASE-RELATED"/>
    <property type="match status" value="1"/>
</dbReference>
<evidence type="ECO:0000256" key="9">
    <source>
        <dbReference type="ARBA" id="ARBA00022989"/>
    </source>
</evidence>
<keyword evidence="10" id="KW-0443">Lipid metabolism</keyword>
<keyword evidence="7 16" id="KW-0808">Transferase</keyword>
<evidence type="ECO:0000256" key="4">
    <source>
        <dbReference type="ARBA" id="ARBA00013170"/>
    </source>
</evidence>
<dbReference type="EC" id="2.7.8.5" evidence="4"/>
<reference evidence="16 17" key="1">
    <citation type="submission" date="2019-01" db="EMBL/GenBank/DDBJ databases">
        <title>Pseudolysobacter antarctica gen. nov., sp. nov., isolated from Fildes Peninsula, Antarctica.</title>
        <authorList>
            <person name="Wei Z."/>
            <person name="Peng F."/>
        </authorList>
    </citation>
    <scope>NUCLEOTIDE SEQUENCE [LARGE SCALE GENOMIC DNA]</scope>
    <source>
        <strain evidence="16 17">AQ6-296</strain>
    </source>
</reference>
<proteinExistence type="inferred from homology"/>
<evidence type="ECO:0000256" key="14">
    <source>
        <dbReference type="ARBA" id="ARBA00048586"/>
    </source>
</evidence>
<feature type="transmembrane region" description="Helical" evidence="15">
    <location>
        <begin position="7"/>
        <end position="24"/>
    </location>
</feature>
<keyword evidence="17" id="KW-1185">Reference proteome</keyword>
<dbReference type="EMBL" id="CP035704">
    <property type="protein sequence ID" value="QBB72554.1"/>
    <property type="molecule type" value="Genomic_DNA"/>
</dbReference>
<evidence type="ECO:0000256" key="11">
    <source>
        <dbReference type="ARBA" id="ARBA00023136"/>
    </source>
</evidence>
<feature type="transmembrane region" description="Helical" evidence="15">
    <location>
        <begin position="93"/>
        <end position="111"/>
    </location>
</feature>
<feature type="transmembrane region" description="Helical" evidence="15">
    <location>
        <begin position="30"/>
        <end position="48"/>
    </location>
</feature>
<protein>
    <recommendedName>
        <fullName evidence="5">CDP-diacylglycerol--glycerol-3-phosphate 3-phosphatidyltransferase</fullName>
        <ecNumber evidence="4">2.7.8.5</ecNumber>
    </recommendedName>
</protein>
<evidence type="ECO:0000256" key="3">
    <source>
        <dbReference type="ARBA" id="ARBA00010441"/>
    </source>
</evidence>
<name>A0A411HPZ2_9GAMM</name>
<gene>
    <name evidence="16" type="ORF">ELE36_04295</name>
</gene>
<dbReference type="GO" id="GO:0008444">
    <property type="term" value="F:CDP-diacylglycerol-glycerol-3-phosphate 3-phosphatidyltransferase activity"/>
    <property type="evidence" value="ECO:0007669"/>
    <property type="project" value="UniProtKB-EC"/>
</dbReference>
<comment type="similarity">
    <text evidence="3">Belongs to the CDP-alcohol phosphatidyltransferase class-I family.</text>
</comment>
<evidence type="ECO:0000256" key="12">
    <source>
        <dbReference type="ARBA" id="ARBA00023209"/>
    </source>
</evidence>
<feature type="transmembrane region" description="Helical" evidence="15">
    <location>
        <begin position="69"/>
        <end position="87"/>
    </location>
</feature>
<dbReference type="InterPro" id="IPR004570">
    <property type="entry name" value="Phosphatidylglycerol_P_synth"/>
</dbReference>
<keyword evidence="8 15" id="KW-0812">Transmembrane</keyword>
<evidence type="ECO:0000313" key="17">
    <source>
        <dbReference type="Proteomes" id="UP000291562"/>
    </source>
</evidence>
<dbReference type="OrthoDB" id="9796672at2"/>
<comment type="pathway">
    <text evidence="2">Phospholipid metabolism; phosphatidylglycerol biosynthesis; phosphatidylglycerol from CDP-diacylglycerol: step 1/2.</text>
</comment>
<evidence type="ECO:0000256" key="5">
    <source>
        <dbReference type="ARBA" id="ARBA00014944"/>
    </source>
</evidence>
<dbReference type="PIRSF" id="PIRSF000847">
    <property type="entry name" value="Phos_ph_gly_syn"/>
    <property type="match status" value="1"/>
</dbReference>
<sequence>MRHLPNLLTVLRMLLVLPLAWLIRERHYDSALIVAAIAGFSDALDGFLAKRYGWQSWLGGLLDPIADKLLLIVSFVALGLTGAHPLWLTWLVIGRDLVIVAGALLYHTLIGRLSAEPTTLSKITTVLQIGYVLLQLVHLSSWVDVPVMLLTAAIWLVAIATLASGLDYVLKWSRRAARVRRATSREK</sequence>
<evidence type="ECO:0000256" key="8">
    <source>
        <dbReference type="ARBA" id="ARBA00022692"/>
    </source>
</evidence>
<dbReference type="PANTHER" id="PTHR14269:SF60">
    <property type="entry name" value="CARDIOLIPIN SYNTHASE (CMP-FORMING)"/>
    <property type="match status" value="1"/>
</dbReference>
<dbReference type="Proteomes" id="UP000291562">
    <property type="component" value="Chromosome"/>
</dbReference>
<keyword evidence="12" id="KW-0594">Phospholipid biosynthesis</keyword>
<evidence type="ECO:0000256" key="13">
    <source>
        <dbReference type="ARBA" id="ARBA00023264"/>
    </source>
</evidence>
<dbReference type="GO" id="GO:0043337">
    <property type="term" value="F:cardiolipin synthase (CMP-forming)"/>
    <property type="evidence" value="ECO:0007669"/>
    <property type="project" value="TreeGrafter"/>
</dbReference>
<dbReference type="Pfam" id="PF01066">
    <property type="entry name" value="CDP-OH_P_transf"/>
    <property type="match status" value="1"/>
</dbReference>
<dbReference type="Gene3D" id="1.20.120.1760">
    <property type="match status" value="1"/>
</dbReference>
<evidence type="ECO:0000256" key="7">
    <source>
        <dbReference type="ARBA" id="ARBA00022679"/>
    </source>
</evidence>
<dbReference type="AlphaFoldDB" id="A0A411HPZ2"/>